<feature type="domain" description="RED-like N-terminal" evidence="4">
    <location>
        <begin position="150"/>
        <end position="284"/>
    </location>
</feature>
<gene>
    <name evidence="5" type="ORF">TWF679_008898</name>
</gene>
<feature type="compositionally biased region" description="Basic and acidic residues" evidence="3">
    <location>
        <begin position="245"/>
        <end position="260"/>
    </location>
</feature>
<feature type="compositionally biased region" description="Basic and acidic residues" evidence="3">
    <location>
        <begin position="303"/>
        <end position="329"/>
    </location>
</feature>
<feature type="compositionally biased region" description="Basic and acidic residues" evidence="3">
    <location>
        <begin position="336"/>
        <end position="345"/>
    </location>
</feature>
<feature type="compositionally biased region" description="Basic residues" evidence="3">
    <location>
        <begin position="526"/>
        <end position="536"/>
    </location>
</feature>
<evidence type="ECO:0000256" key="1">
    <source>
        <dbReference type="ARBA" id="ARBA00004123"/>
    </source>
</evidence>
<feature type="region of interest" description="Disordered" evidence="3">
    <location>
        <begin position="284"/>
        <end position="454"/>
    </location>
</feature>
<keyword evidence="2" id="KW-0539">Nucleus</keyword>
<evidence type="ECO:0000313" key="6">
    <source>
        <dbReference type="Proteomes" id="UP000614610"/>
    </source>
</evidence>
<feature type="compositionally biased region" description="Acidic residues" evidence="3">
    <location>
        <begin position="230"/>
        <end position="244"/>
    </location>
</feature>
<feature type="compositionally biased region" description="Basic and acidic residues" evidence="3">
    <location>
        <begin position="407"/>
        <end position="416"/>
    </location>
</feature>
<evidence type="ECO:0000313" key="5">
    <source>
        <dbReference type="EMBL" id="KAF3220702.1"/>
    </source>
</evidence>
<feature type="region of interest" description="Disordered" evidence="3">
    <location>
        <begin position="471"/>
        <end position="536"/>
    </location>
</feature>
<organism evidence="5 6">
    <name type="scientific">Orbilia oligospora</name>
    <name type="common">Nematode-trapping fungus</name>
    <name type="synonym">Arthrobotrys oligospora</name>
    <dbReference type="NCBI Taxonomy" id="2813651"/>
    <lineage>
        <taxon>Eukaryota</taxon>
        <taxon>Fungi</taxon>
        <taxon>Dikarya</taxon>
        <taxon>Ascomycota</taxon>
        <taxon>Pezizomycotina</taxon>
        <taxon>Orbiliomycetes</taxon>
        <taxon>Orbiliales</taxon>
        <taxon>Orbiliaceae</taxon>
        <taxon>Orbilia</taxon>
    </lineage>
</organism>
<evidence type="ECO:0000256" key="2">
    <source>
        <dbReference type="ARBA" id="ARBA00023242"/>
    </source>
</evidence>
<evidence type="ECO:0000256" key="3">
    <source>
        <dbReference type="SAM" id="MobiDB-lite"/>
    </source>
</evidence>
<feature type="compositionally biased region" description="Basic and acidic residues" evidence="3">
    <location>
        <begin position="284"/>
        <end position="293"/>
    </location>
</feature>
<feature type="compositionally biased region" description="Polar residues" evidence="3">
    <location>
        <begin position="30"/>
        <end position="40"/>
    </location>
</feature>
<accession>A0A8H8VJT6</accession>
<feature type="region of interest" description="Disordered" evidence="3">
    <location>
        <begin position="21"/>
        <end position="50"/>
    </location>
</feature>
<comment type="subcellular location">
    <subcellularLocation>
        <location evidence="1">Nucleus</location>
    </subcellularLocation>
</comment>
<feature type="compositionally biased region" description="Acidic residues" evidence="3">
    <location>
        <begin position="394"/>
        <end position="406"/>
    </location>
</feature>
<dbReference type="PANTHER" id="PTHR12765">
    <property type="entry name" value="RED PROTEIN IK FACTOR CYTOKINE IK"/>
    <property type="match status" value="1"/>
</dbReference>
<dbReference type="OrthoDB" id="3366823at2759"/>
<reference evidence="5" key="1">
    <citation type="submission" date="2019-06" db="EMBL/GenBank/DDBJ databases">
        <authorList>
            <person name="Palmer J.M."/>
        </authorList>
    </citation>
    <scope>NUCLEOTIDE SEQUENCE</scope>
    <source>
        <strain evidence="5">TWF679</strain>
    </source>
</reference>
<feature type="compositionally biased region" description="Basic and acidic residues" evidence="3">
    <location>
        <begin position="474"/>
        <end position="487"/>
    </location>
</feature>
<dbReference type="GO" id="GO:0005634">
    <property type="term" value="C:nucleus"/>
    <property type="evidence" value="ECO:0007669"/>
    <property type="project" value="UniProtKB-SubCell"/>
</dbReference>
<dbReference type="EMBL" id="WIWT01000006">
    <property type="protein sequence ID" value="KAF3220702.1"/>
    <property type="molecule type" value="Genomic_DNA"/>
</dbReference>
<sequence>MMLQVTGPFVFQKKCVVDKHENNTRADKNPNVTPRSTHIPSSYHPPTSPTITTLQPQLHHTMDNSFFRNLVNNTPRVDRSSTSTNATSTPSAAPLLGSRQRSSIPMTPRSVGGATSFAQQAAAYRLQQNPPKEKKFKSSAPLGSKLPQGYVDRTKLRDDDDTATTDAEQRMAALMQLVEEGSLTREEAIEQSRAFGGDARSTHLVKGLDFKLLERARKGEDVLAGKKDDEEVQDEEDIEDELDQALEKKVESVKRQRKEEKDDDDDEPKKKTRAEILAEWKKSREEAAAKKVAESSLGSKFKKFGEKEKKKPKAGREEKPTKASKDSTSGKKRKRDHEEPLKEKVLGNGTVLGMLPPDLPSTKAAPAEKQDEDGDVNIFDDAPDDYDPLAGLADSDDDSESDEGEVEDKTTKKNETQEGMPPPPSTRPRNYFATSSKDADVSTQSISSTPLSGQDLTNTIELSAAIKKAAQMRELSKADLDDEEAKKAARHKAMLQAASRDDEDVDMGFGGSRTFGDDDDDDLGVTKKKKRGKKNT</sequence>
<name>A0A8H8VJT6_ORBOL</name>
<dbReference type="Pfam" id="PF07808">
    <property type="entry name" value="RED_N"/>
    <property type="match status" value="1"/>
</dbReference>
<comment type="caution">
    <text evidence="5">The sequence shown here is derived from an EMBL/GenBank/DDBJ whole genome shotgun (WGS) entry which is preliminary data.</text>
</comment>
<feature type="compositionally biased region" description="Polar residues" evidence="3">
    <location>
        <begin position="432"/>
        <end position="454"/>
    </location>
</feature>
<dbReference type="AlphaFoldDB" id="A0A8H8VJT6"/>
<feature type="compositionally biased region" description="Low complexity" evidence="3">
    <location>
        <begin position="80"/>
        <end position="94"/>
    </location>
</feature>
<dbReference type="InterPro" id="IPR039896">
    <property type="entry name" value="Red-like"/>
</dbReference>
<protein>
    <recommendedName>
        <fullName evidence="4">RED-like N-terminal domain-containing protein</fullName>
    </recommendedName>
</protein>
<feature type="compositionally biased region" description="Basic and acidic residues" evidence="3">
    <location>
        <begin position="219"/>
        <end position="229"/>
    </location>
</feature>
<feature type="region of interest" description="Disordered" evidence="3">
    <location>
        <begin position="127"/>
        <end position="150"/>
    </location>
</feature>
<feature type="region of interest" description="Disordered" evidence="3">
    <location>
        <begin position="74"/>
        <end position="115"/>
    </location>
</feature>
<dbReference type="InterPro" id="IPR012916">
    <property type="entry name" value="RED_N"/>
</dbReference>
<proteinExistence type="predicted"/>
<dbReference type="Proteomes" id="UP000614610">
    <property type="component" value="Unassembled WGS sequence"/>
</dbReference>
<evidence type="ECO:0000259" key="4">
    <source>
        <dbReference type="Pfam" id="PF07808"/>
    </source>
</evidence>
<feature type="region of interest" description="Disordered" evidence="3">
    <location>
        <begin position="219"/>
        <end position="272"/>
    </location>
</feature>